<dbReference type="EMBL" id="VRKQ01000008">
    <property type="protein sequence ID" value="TXG38838.1"/>
    <property type="molecule type" value="Genomic_DNA"/>
</dbReference>
<gene>
    <name evidence="1" type="ORF">FUA22_02825</name>
</gene>
<reference evidence="1 2" key="1">
    <citation type="submission" date="2019-08" db="EMBL/GenBank/DDBJ databases">
        <title>Seonamhaeicola sediminis sp. nov., isolated from marine sediment.</title>
        <authorList>
            <person name="Cao W.R."/>
        </authorList>
    </citation>
    <scope>NUCLEOTIDE SEQUENCE [LARGE SCALE GENOMIC DNA]</scope>
    <source>
        <strain evidence="1 2">1505</strain>
    </source>
</reference>
<protein>
    <recommendedName>
        <fullName evidence="3">TonB C-terminal domain-containing protein</fullName>
    </recommendedName>
</protein>
<comment type="caution">
    <text evidence="1">The sequence shown here is derived from an EMBL/GenBank/DDBJ whole genome shotgun (WGS) entry which is preliminary data.</text>
</comment>
<sequence>MKKRTGTILTLAIATVGFIALGFSKKEVETKVDNANISEANFSPTTVNTNFFPAEIIKMKNTKKSDLDLFYMVKGKYSLSVSEGKLKKARDISEFIPDLPTSWISSYNFIEITTKSNNKIRTAYSENGVLLTDEQKNLLSNAEIDTPVSIAVNYKSRNSISEKYDDREMQVSFTVVPETKAEFVGGYDNMIVYLKEHSLKKIEAAKIKEFKPVSITFQVDENGETESINLTNSCGNHQINSLLIKVIENMPKWKPAVNSNGEKVKQQFELIVGPDMC</sequence>
<dbReference type="AlphaFoldDB" id="A0A5C7GKG7"/>
<keyword evidence="2" id="KW-1185">Reference proteome</keyword>
<dbReference type="Proteomes" id="UP000321080">
    <property type="component" value="Unassembled WGS sequence"/>
</dbReference>
<dbReference type="Gene3D" id="3.30.1150.10">
    <property type="match status" value="1"/>
</dbReference>
<accession>A0A5C7GKG7</accession>
<evidence type="ECO:0008006" key="3">
    <source>
        <dbReference type="Google" id="ProtNLM"/>
    </source>
</evidence>
<dbReference type="OrthoDB" id="1436672at2"/>
<name>A0A5C7GKG7_9FLAO</name>
<evidence type="ECO:0000313" key="2">
    <source>
        <dbReference type="Proteomes" id="UP000321080"/>
    </source>
</evidence>
<dbReference type="RefSeq" id="WP_147766320.1">
    <property type="nucleotide sequence ID" value="NZ_VRKQ01000008.1"/>
</dbReference>
<proteinExistence type="predicted"/>
<organism evidence="1 2">
    <name type="scientific">Seonamhaeicola maritimus</name>
    <dbReference type="NCBI Taxonomy" id="2591822"/>
    <lineage>
        <taxon>Bacteria</taxon>
        <taxon>Pseudomonadati</taxon>
        <taxon>Bacteroidota</taxon>
        <taxon>Flavobacteriia</taxon>
        <taxon>Flavobacteriales</taxon>
        <taxon>Flavobacteriaceae</taxon>
    </lineage>
</organism>
<evidence type="ECO:0000313" key="1">
    <source>
        <dbReference type="EMBL" id="TXG38838.1"/>
    </source>
</evidence>